<dbReference type="SUPFAM" id="SSF53098">
    <property type="entry name" value="Ribonuclease H-like"/>
    <property type="match status" value="1"/>
</dbReference>
<evidence type="ECO:0000256" key="4">
    <source>
        <dbReference type="ARBA" id="ARBA00022833"/>
    </source>
</evidence>
<proteinExistence type="predicted"/>
<evidence type="ECO:0000256" key="6">
    <source>
        <dbReference type="SAM" id="MobiDB-lite"/>
    </source>
</evidence>
<feature type="region of interest" description="Disordered" evidence="6">
    <location>
        <begin position="457"/>
        <end position="546"/>
    </location>
</feature>
<feature type="region of interest" description="Disordered" evidence="6">
    <location>
        <begin position="313"/>
        <end position="403"/>
    </location>
</feature>
<dbReference type="GO" id="GO:0005634">
    <property type="term" value="C:nucleus"/>
    <property type="evidence" value="ECO:0007669"/>
    <property type="project" value="UniProtKB-SubCell"/>
</dbReference>
<reference evidence="8 9" key="2">
    <citation type="submission" date="2013-11" db="EMBL/GenBank/DDBJ databases">
        <title>The Genome Sequence of Phytophthora parasitica INRA-310.</title>
        <authorList>
            <consortium name="The Broad Institute Genomics Platform"/>
            <person name="Russ C."/>
            <person name="Tyler B."/>
            <person name="Panabieres F."/>
            <person name="Shan W."/>
            <person name="Tripathy S."/>
            <person name="Grunwald N."/>
            <person name="Machado M."/>
            <person name="Johnson C.S."/>
            <person name="Arredondo F."/>
            <person name="Hong C."/>
            <person name="Coffey M."/>
            <person name="Young S.K."/>
            <person name="Zeng Q."/>
            <person name="Gargeya S."/>
            <person name="Fitzgerald M."/>
            <person name="Abouelleil A."/>
            <person name="Alvarado L."/>
            <person name="Chapman S.B."/>
            <person name="Gainer-Dewar J."/>
            <person name="Goldberg J."/>
            <person name="Griggs A."/>
            <person name="Gujja S."/>
            <person name="Hansen M."/>
            <person name="Howarth C."/>
            <person name="Imamovic A."/>
            <person name="Ireland A."/>
            <person name="Larimer J."/>
            <person name="McCowan C."/>
            <person name="Murphy C."/>
            <person name="Pearson M."/>
            <person name="Poon T.W."/>
            <person name="Priest M."/>
            <person name="Roberts A."/>
            <person name="Saif S."/>
            <person name="Shea T."/>
            <person name="Sykes S."/>
            <person name="Wortman J."/>
            <person name="Nusbaum C."/>
            <person name="Birren B."/>
        </authorList>
    </citation>
    <scope>NUCLEOTIDE SEQUENCE [LARGE SCALE GENOMIC DNA]</scope>
    <source>
        <strain evidence="8 9">INRA-310</strain>
    </source>
</reference>
<dbReference type="PANTHER" id="PTHR46481">
    <property type="entry name" value="ZINC FINGER BED DOMAIN-CONTAINING PROTEIN 4"/>
    <property type="match status" value="1"/>
</dbReference>
<feature type="compositionally biased region" description="Polar residues" evidence="6">
    <location>
        <begin position="733"/>
        <end position="747"/>
    </location>
</feature>
<dbReference type="Proteomes" id="UP000018817">
    <property type="component" value="Unassembled WGS sequence"/>
</dbReference>
<comment type="subcellular location">
    <subcellularLocation>
        <location evidence="1">Nucleus</location>
    </subcellularLocation>
</comment>
<gene>
    <name evidence="8" type="ORF">PPTG_20774</name>
</gene>
<evidence type="ECO:0000313" key="8">
    <source>
        <dbReference type="EMBL" id="ETN24256.1"/>
    </source>
</evidence>
<feature type="compositionally biased region" description="Polar residues" evidence="6">
    <location>
        <begin position="345"/>
        <end position="354"/>
    </location>
</feature>
<dbReference type="GeneID" id="20189373"/>
<feature type="compositionally biased region" description="Basic residues" evidence="6">
    <location>
        <begin position="827"/>
        <end position="841"/>
    </location>
</feature>
<feature type="region of interest" description="Disordered" evidence="6">
    <location>
        <begin position="592"/>
        <end position="629"/>
    </location>
</feature>
<evidence type="ECO:0000256" key="5">
    <source>
        <dbReference type="ARBA" id="ARBA00023242"/>
    </source>
</evidence>
<dbReference type="VEuPathDB" id="FungiDB:PPTG_20774"/>
<dbReference type="InterPro" id="IPR007021">
    <property type="entry name" value="DUF659"/>
</dbReference>
<keyword evidence="3" id="KW-0863">Zinc-finger</keyword>
<feature type="region of interest" description="Disordered" evidence="6">
    <location>
        <begin position="708"/>
        <end position="883"/>
    </location>
</feature>
<organism evidence="8 9">
    <name type="scientific">Phytophthora nicotianae (strain INRA-310)</name>
    <name type="common">Phytophthora parasitica</name>
    <dbReference type="NCBI Taxonomy" id="761204"/>
    <lineage>
        <taxon>Eukaryota</taxon>
        <taxon>Sar</taxon>
        <taxon>Stramenopiles</taxon>
        <taxon>Oomycota</taxon>
        <taxon>Peronosporomycetes</taxon>
        <taxon>Peronosporales</taxon>
        <taxon>Peronosporaceae</taxon>
        <taxon>Phytophthora</taxon>
    </lineage>
</organism>
<evidence type="ECO:0000256" key="2">
    <source>
        <dbReference type="ARBA" id="ARBA00022723"/>
    </source>
</evidence>
<evidence type="ECO:0000313" key="9">
    <source>
        <dbReference type="Proteomes" id="UP000018817"/>
    </source>
</evidence>
<dbReference type="PANTHER" id="PTHR46481:SF10">
    <property type="entry name" value="ZINC FINGER BED DOMAIN-CONTAINING PROTEIN 39"/>
    <property type="match status" value="1"/>
</dbReference>
<feature type="compositionally biased region" description="Basic and acidic residues" evidence="6">
    <location>
        <begin position="526"/>
        <end position="544"/>
    </location>
</feature>
<evidence type="ECO:0000259" key="7">
    <source>
        <dbReference type="Pfam" id="PF04937"/>
    </source>
</evidence>
<feature type="compositionally biased region" description="Basic and acidic residues" evidence="6">
    <location>
        <begin position="755"/>
        <end position="770"/>
    </location>
</feature>
<feature type="domain" description="DUF659" evidence="7">
    <location>
        <begin position="25"/>
        <end position="172"/>
    </location>
</feature>
<dbReference type="EMBL" id="KI669561">
    <property type="protein sequence ID" value="ETN24256.1"/>
    <property type="molecule type" value="Genomic_DNA"/>
</dbReference>
<dbReference type="STRING" id="761204.W2RGB3"/>
<feature type="compositionally biased region" description="Basic and acidic residues" evidence="6">
    <location>
        <begin position="780"/>
        <end position="802"/>
    </location>
</feature>
<protein>
    <recommendedName>
        <fullName evidence="7">DUF659 domain-containing protein</fullName>
    </recommendedName>
</protein>
<feature type="compositionally biased region" description="Low complexity" evidence="6">
    <location>
        <begin position="856"/>
        <end position="872"/>
    </location>
</feature>
<dbReference type="Pfam" id="PF04937">
    <property type="entry name" value="DUF659"/>
    <property type="match status" value="1"/>
</dbReference>
<keyword evidence="5" id="KW-0539">Nucleus</keyword>
<dbReference type="InterPro" id="IPR052035">
    <property type="entry name" value="ZnF_BED_domain_contain"/>
</dbReference>
<feature type="compositionally biased region" description="Basic and acidic residues" evidence="6">
    <location>
        <begin position="504"/>
        <end position="519"/>
    </location>
</feature>
<evidence type="ECO:0000256" key="1">
    <source>
        <dbReference type="ARBA" id="ARBA00004123"/>
    </source>
</evidence>
<feature type="compositionally biased region" description="Low complexity" evidence="6">
    <location>
        <begin position="362"/>
        <end position="399"/>
    </location>
</feature>
<feature type="compositionally biased region" description="Low complexity" evidence="6">
    <location>
        <begin position="330"/>
        <end position="344"/>
    </location>
</feature>
<dbReference type="InterPro" id="IPR012337">
    <property type="entry name" value="RNaseH-like_sf"/>
</dbReference>
<dbReference type="RefSeq" id="XP_008891220.1">
    <property type="nucleotide sequence ID" value="XM_008892972.1"/>
</dbReference>
<keyword evidence="4" id="KW-0862">Zinc</keyword>
<reference evidence="9" key="1">
    <citation type="submission" date="2011-12" db="EMBL/GenBank/DDBJ databases">
        <authorList>
            <consortium name="The Broad Institute Genome Sequencing Platform"/>
            <person name="Russ C."/>
            <person name="Tyler B."/>
            <person name="Panabieres F."/>
            <person name="Shan W."/>
            <person name="Tripathy S."/>
            <person name="Grunwald N."/>
            <person name="Machado M."/>
            <person name="Young S.K."/>
            <person name="Zeng Q."/>
            <person name="Gargeya S."/>
            <person name="Fitzgerald M."/>
            <person name="Haas B."/>
            <person name="Abouelleil A."/>
            <person name="Alvarado L."/>
            <person name="Arachchi H.M."/>
            <person name="Berlin A."/>
            <person name="Chapman S.B."/>
            <person name="Gearin G."/>
            <person name="Goldberg J."/>
            <person name="Griggs A."/>
            <person name="Gujja S."/>
            <person name="Hansen M."/>
            <person name="Heiman D."/>
            <person name="Howarth C."/>
            <person name="Larimer J."/>
            <person name="Lui A."/>
            <person name="MacDonald P.J.P."/>
            <person name="McCowen C."/>
            <person name="Montmayeur A."/>
            <person name="Murphy C."/>
            <person name="Neiman D."/>
            <person name="Pearson M."/>
            <person name="Priest M."/>
            <person name="Roberts A."/>
            <person name="Saif S."/>
            <person name="Shea T."/>
            <person name="Sisk P."/>
            <person name="Stolte C."/>
            <person name="Sykes S."/>
            <person name="Wortman J."/>
            <person name="Nusbaum C."/>
            <person name="Birren B."/>
        </authorList>
    </citation>
    <scope>NUCLEOTIDE SEQUENCE [LARGE SCALE GENOMIC DNA]</scope>
    <source>
        <strain evidence="9">INRA-310</strain>
    </source>
</reference>
<dbReference type="OMA" id="HGCISHA"/>
<feature type="compositionally biased region" description="Basic residues" evidence="6">
    <location>
        <begin position="467"/>
        <end position="484"/>
    </location>
</feature>
<keyword evidence="2" id="KW-0479">Metal-binding</keyword>
<name>W2RGB3_PHYN3</name>
<dbReference type="AlphaFoldDB" id="W2RGB3"/>
<sequence>MAFKKVEHKTLVTALQVLTPSAILPNRQQLATSLLDASYEDFRSRLMLKVKGKKVTLTTDGCTDVNGKAVINYVLLTEDTTVFLEFVYTGSESHETPYLASNTLRVMEQLDFVSIAAVVTDNTATNQPVWSTLQQKKPMVFFHGCISHALNLVVKDLVDRLPWLGQLAANCRKLVHFLKKRQQLWFELRRLQSMEGKTLFFEAGFRFRNLIPGWSQTRTSRLNPEVVLGVAQDLQHLLALELLNWRDIASGVPSQIVLAPGLSVPKLDAEEDNAEDIKAEDREGDLLMSDYQAGVLGPECLRRLEGIGIRTVRSPVGSSLGEPDLKRQHPAPSSIPSLSSHLSLRTPTQISYDSSLPDAMTTSSSRRSSSLFGASASSSEESNVSGTSGSQTSRTTHSSLSSGWSVGGATAASHMPYAGPSGLVMTAQGSAIPDAGGSGGQVTQTFIPVPRVQVGQDDVEMAESRGARIRSARRSKTSRKRRTARAPSPDDPSGKSSPNDDDDARWNSKKEDDPDEPKRSIPKGEPLGRVERIAPQPKEGDARDANGALKLTQDMLTRMELRQDQMSLNVERAFTAILSLAQRAIDQEERLARSVEAQKSPKPEFTASSREGSRSTPPGVPSEVSSSPAVPSLEVLIRQAEEAARAELERHWEQRQAEVEEEKKAWTTDIERTLNVQLSAFQQKIRDLEDAPNRDQATIRILRKVPETRSRNLPATSSQVQGAEGSPLPDPVTQESGRATLHPQSGNAIKGHAGGRRDRMGMDSETDKLRAALRGVTEVKYVKEEPVARSREVASEAVEPKGARATFQQAEIKPSASDTRGDGQKSVPKKPRKERSRRSSRKDKDSSGPDSDPESSDSSSNSSDSDSDFPASGNQAVGQRYQR</sequence>
<feature type="compositionally biased region" description="Low complexity" evidence="6">
    <location>
        <begin position="615"/>
        <end position="629"/>
    </location>
</feature>
<dbReference type="GO" id="GO:0008270">
    <property type="term" value="F:zinc ion binding"/>
    <property type="evidence" value="ECO:0007669"/>
    <property type="project" value="UniProtKB-KW"/>
</dbReference>
<evidence type="ECO:0000256" key="3">
    <source>
        <dbReference type="ARBA" id="ARBA00022771"/>
    </source>
</evidence>
<accession>W2RGB3</accession>
<feature type="compositionally biased region" description="Polar residues" evidence="6">
    <location>
        <begin position="711"/>
        <end position="721"/>
    </location>
</feature>